<evidence type="ECO:0000256" key="4">
    <source>
        <dbReference type="ARBA" id="ARBA00022723"/>
    </source>
</evidence>
<comment type="similarity">
    <text evidence="8">Belongs to the bacterial reverse transcriptase family.</text>
</comment>
<dbReference type="PANTHER" id="PTHR34047">
    <property type="entry name" value="NUCLEAR INTRON MATURASE 1, MITOCHONDRIAL-RELATED"/>
    <property type="match status" value="1"/>
</dbReference>
<evidence type="ECO:0000256" key="9">
    <source>
        <dbReference type="ARBA" id="ARBA00048173"/>
    </source>
</evidence>
<dbReference type="EC" id="2.7.7.49" evidence="1"/>
<geneLocation type="plasmid" evidence="11 12">
    <name>pHAU01</name>
</geneLocation>
<keyword evidence="5" id="KW-0460">Magnesium</keyword>
<evidence type="ECO:0000256" key="2">
    <source>
        <dbReference type="ARBA" id="ARBA00022679"/>
    </source>
</evidence>
<evidence type="ECO:0000313" key="12">
    <source>
        <dbReference type="Proteomes" id="UP000000787"/>
    </source>
</evidence>
<evidence type="ECO:0000256" key="5">
    <source>
        <dbReference type="ARBA" id="ARBA00022842"/>
    </source>
</evidence>
<dbReference type="CDD" id="cd03487">
    <property type="entry name" value="RT_Bac_retron_II"/>
    <property type="match status" value="1"/>
</dbReference>
<dbReference type="InterPro" id="IPR000123">
    <property type="entry name" value="Reverse_transcriptase_msDNA"/>
</dbReference>
<dbReference type="InterPro" id="IPR043502">
    <property type="entry name" value="DNA/RNA_pol_sf"/>
</dbReference>
<feature type="domain" description="Reverse transcriptase" evidence="10">
    <location>
        <begin position="36"/>
        <end position="261"/>
    </location>
</feature>
<keyword evidence="6 11" id="KW-0695">RNA-directed DNA polymerase</keyword>
<accession>A9B8W4</accession>
<dbReference type="GO" id="GO:0046872">
    <property type="term" value="F:metal ion binding"/>
    <property type="evidence" value="ECO:0007669"/>
    <property type="project" value="UniProtKB-KW"/>
</dbReference>
<dbReference type="SUPFAM" id="SSF56672">
    <property type="entry name" value="DNA/RNA polymerases"/>
    <property type="match status" value="1"/>
</dbReference>
<dbReference type="Pfam" id="PF00078">
    <property type="entry name" value="RVT_1"/>
    <property type="match status" value="1"/>
</dbReference>
<name>A9B8W4_HERA2</name>
<keyword evidence="12" id="KW-1185">Reference proteome</keyword>
<dbReference type="InterPro" id="IPR051083">
    <property type="entry name" value="GrpII_Intron_Splice-Mob/Def"/>
</dbReference>
<evidence type="ECO:0000259" key="10">
    <source>
        <dbReference type="PROSITE" id="PS50878"/>
    </source>
</evidence>
<dbReference type="GO" id="GO:0051607">
    <property type="term" value="P:defense response to virus"/>
    <property type="evidence" value="ECO:0007669"/>
    <property type="project" value="UniProtKB-KW"/>
</dbReference>
<dbReference type="InParanoid" id="A9B8W4"/>
<dbReference type="HOGENOM" id="CLU_034461_0_0_0"/>
<dbReference type="PROSITE" id="PS50878">
    <property type="entry name" value="RT_POL"/>
    <property type="match status" value="1"/>
</dbReference>
<dbReference type="AlphaFoldDB" id="A9B8W4"/>
<evidence type="ECO:0000256" key="7">
    <source>
        <dbReference type="ARBA" id="ARBA00023118"/>
    </source>
</evidence>
<dbReference type="PANTHER" id="PTHR34047:SF7">
    <property type="entry name" value="RNA-DIRECTED DNA POLYMERASE"/>
    <property type="match status" value="1"/>
</dbReference>
<gene>
    <name evidence="11" type="ordered locus">Haur_5150</name>
</gene>
<dbReference type="InterPro" id="IPR000477">
    <property type="entry name" value="RT_dom"/>
</dbReference>
<evidence type="ECO:0000256" key="8">
    <source>
        <dbReference type="ARBA" id="ARBA00034120"/>
    </source>
</evidence>
<sequence length="584" mass="67429">MSLHLSSDPDTLRQQFFQLKSRDDLLNLLDISQQQLLYYLYICPENKRYRHLRLRKKRGGYRTIYAPATHLKIVQQKLSSILQLIYEQKPAVHGFVPHKSIVSNAAMHLNKTYVLNLDLQDFFPSINFGRVRGLFMNQPYYLNEEVATILAQICCHRNTLPQGAPTSPVISNMICAKLDRELLRFAQANRCVYTRYADDLTFSTNTRQPPSKLVRRTEATASIELGRDLVSIITANGFQVHPEKSRLQVKGRRQEVTGLTVNHFPNVPRRLIRQIRAMLHAWRKFGLDAAQQHYYAHYCHRQYPVFKPRPPFRQVLIGKIAFVGMVRGKHDQLYLRLRDQLLNLDPTYRAAVEKKAEETFILSTPLIKTEGKTDWKHIKHALRVLQAQGLYAGLSLDFDESLTEGGSSELKKTCYYLSRVKQAQIIIALFDRDEPNIIREVADGDRFKAWGNQVFSFVLPIPDHRTHTPDICIEFLYPDNNLLLVDEHGRRLYLSSEFHETSGRHKENPAISCLLSSKFKKDAKLSIIDASVFDANHRSIALAKDAFADYILHDQVPFNRMNLDGFKPIFDMIIAILRAETNKT</sequence>
<dbReference type="BioCyc" id="HAUR316274:GHYA-5212-MONOMER"/>
<keyword evidence="4" id="KW-0479">Metal-binding</keyword>
<dbReference type="EMBL" id="CP000876">
    <property type="protein sequence ID" value="ABX07778.1"/>
    <property type="molecule type" value="Genomic_DNA"/>
</dbReference>
<keyword evidence="11" id="KW-0614">Plasmid</keyword>
<organism evidence="11 12">
    <name type="scientific">Herpetosiphon aurantiacus (strain ATCC 23779 / DSM 785 / 114-95)</name>
    <dbReference type="NCBI Taxonomy" id="316274"/>
    <lineage>
        <taxon>Bacteria</taxon>
        <taxon>Bacillati</taxon>
        <taxon>Chloroflexota</taxon>
        <taxon>Chloroflexia</taxon>
        <taxon>Herpetosiphonales</taxon>
        <taxon>Herpetosiphonaceae</taxon>
        <taxon>Herpetosiphon</taxon>
    </lineage>
</organism>
<proteinExistence type="inferred from homology"/>
<keyword evidence="7" id="KW-0051">Antiviral defense</keyword>
<keyword evidence="2 11" id="KW-0808">Transferase</keyword>
<evidence type="ECO:0000256" key="1">
    <source>
        <dbReference type="ARBA" id="ARBA00012493"/>
    </source>
</evidence>
<comment type="catalytic activity">
    <reaction evidence="9">
        <text>DNA(n) + a 2'-deoxyribonucleoside 5'-triphosphate = DNA(n+1) + diphosphate</text>
        <dbReference type="Rhea" id="RHEA:22508"/>
        <dbReference type="Rhea" id="RHEA-COMP:17339"/>
        <dbReference type="Rhea" id="RHEA-COMP:17340"/>
        <dbReference type="ChEBI" id="CHEBI:33019"/>
        <dbReference type="ChEBI" id="CHEBI:61560"/>
        <dbReference type="ChEBI" id="CHEBI:173112"/>
        <dbReference type="EC" id="2.7.7.49"/>
    </reaction>
</comment>
<keyword evidence="3 11" id="KW-0548">Nucleotidyltransferase</keyword>
<evidence type="ECO:0000256" key="3">
    <source>
        <dbReference type="ARBA" id="ARBA00022695"/>
    </source>
</evidence>
<evidence type="ECO:0000313" key="11">
    <source>
        <dbReference type="EMBL" id="ABX07778.1"/>
    </source>
</evidence>
<reference evidence="11 12" key="1">
    <citation type="journal article" date="2011" name="Stand. Genomic Sci.">
        <title>Complete genome sequence of the filamentous gliding predatory bacterium Herpetosiphon aurantiacus type strain (114-95(T)).</title>
        <authorList>
            <person name="Kiss H."/>
            <person name="Nett M."/>
            <person name="Domin N."/>
            <person name="Martin K."/>
            <person name="Maresca J.A."/>
            <person name="Copeland A."/>
            <person name="Lapidus A."/>
            <person name="Lucas S."/>
            <person name="Berry K.W."/>
            <person name="Glavina Del Rio T."/>
            <person name="Dalin E."/>
            <person name="Tice H."/>
            <person name="Pitluck S."/>
            <person name="Richardson P."/>
            <person name="Bruce D."/>
            <person name="Goodwin L."/>
            <person name="Han C."/>
            <person name="Detter J.C."/>
            <person name="Schmutz J."/>
            <person name="Brettin T."/>
            <person name="Land M."/>
            <person name="Hauser L."/>
            <person name="Kyrpides N.C."/>
            <person name="Ivanova N."/>
            <person name="Goker M."/>
            <person name="Woyke T."/>
            <person name="Klenk H.P."/>
            <person name="Bryant D.A."/>
        </authorList>
    </citation>
    <scope>NUCLEOTIDE SEQUENCE [LARGE SCALE GENOMIC DNA]</scope>
    <source>
        <strain evidence="12">ATCC 23779 / DSM 785 / 114-95</strain>
        <plasmid evidence="11">pHAU01</plasmid>
    </source>
</reference>
<dbReference type="Proteomes" id="UP000000787">
    <property type="component" value="Plasmid pHAU01"/>
</dbReference>
<evidence type="ECO:0000256" key="6">
    <source>
        <dbReference type="ARBA" id="ARBA00022918"/>
    </source>
</evidence>
<dbReference type="GO" id="GO:0003723">
    <property type="term" value="F:RNA binding"/>
    <property type="evidence" value="ECO:0007669"/>
    <property type="project" value="InterPro"/>
</dbReference>
<dbReference type="PRINTS" id="PR00866">
    <property type="entry name" value="RNADNAPOLMS"/>
</dbReference>
<dbReference type="GO" id="GO:0003964">
    <property type="term" value="F:RNA-directed DNA polymerase activity"/>
    <property type="evidence" value="ECO:0007669"/>
    <property type="project" value="UniProtKB-KW"/>
</dbReference>
<protein>
    <recommendedName>
        <fullName evidence="1">RNA-directed DNA polymerase</fullName>
        <ecNumber evidence="1">2.7.7.49</ecNumber>
    </recommendedName>
</protein>
<dbReference type="KEGG" id="hau:Haur_5150"/>